<comment type="caution">
    <text evidence="22">The sequence shown here is derived from an EMBL/GenBank/DDBJ whole genome shotgun (WGS) entry which is preliminary data.</text>
</comment>
<evidence type="ECO:0000256" key="16">
    <source>
        <dbReference type="ARBA" id="ARBA00023014"/>
    </source>
</evidence>
<proteinExistence type="predicted"/>
<evidence type="ECO:0000256" key="14">
    <source>
        <dbReference type="ARBA" id="ARBA00023004"/>
    </source>
</evidence>
<accession>A0A9D2RQI8</accession>
<dbReference type="PROSITE" id="PS50109">
    <property type="entry name" value="HIS_KIN"/>
    <property type="match status" value="1"/>
</dbReference>
<evidence type="ECO:0000256" key="4">
    <source>
        <dbReference type="ARBA" id="ARBA00012438"/>
    </source>
</evidence>
<dbReference type="GO" id="GO:0051539">
    <property type="term" value="F:4 iron, 4 sulfur cluster binding"/>
    <property type="evidence" value="ECO:0007669"/>
    <property type="project" value="UniProtKB-KW"/>
</dbReference>
<evidence type="ECO:0000256" key="7">
    <source>
        <dbReference type="ARBA" id="ARBA00022490"/>
    </source>
</evidence>
<feature type="domain" description="Histidine kinase" evidence="21">
    <location>
        <begin position="235"/>
        <end position="429"/>
    </location>
</feature>
<feature type="transmembrane region" description="Helical" evidence="20">
    <location>
        <begin position="150"/>
        <end position="168"/>
    </location>
</feature>
<gene>
    <name evidence="22" type="ORF">H9786_14500</name>
</gene>
<dbReference type="Proteomes" id="UP000823823">
    <property type="component" value="Unassembled WGS sequence"/>
</dbReference>
<evidence type="ECO:0000256" key="12">
    <source>
        <dbReference type="ARBA" id="ARBA00022777"/>
    </source>
</evidence>
<name>A0A9D2RQI8_9MICO</name>
<dbReference type="GO" id="GO:0016020">
    <property type="term" value="C:membrane"/>
    <property type="evidence" value="ECO:0007669"/>
    <property type="project" value="InterPro"/>
</dbReference>
<evidence type="ECO:0000256" key="2">
    <source>
        <dbReference type="ARBA" id="ARBA00001966"/>
    </source>
</evidence>
<dbReference type="Gene3D" id="1.20.5.1930">
    <property type="match status" value="1"/>
</dbReference>
<feature type="transmembrane region" description="Helical" evidence="20">
    <location>
        <begin position="112"/>
        <end position="143"/>
    </location>
</feature>
<keyword evidence="13" id="KW-0067">ATP-binding</keyword>
<dbReference type="GO" id="GO:0005524">
    <property type="term" value="F:ATP binding"/>
    <property type="evidence" value="ECO:0007669"/>
    <property type="project" value="UniProtKB-KW"/>
</dbReference>
<dbReference type="GO" id="GO:0000155">
    <property type="term" value="F:phosphorelay sensor kinase activity"/>
    <property type="evidence" value="ECO:0007669"/>
    <property type="project" value="InterPro"/>
</dbReference>
<comment type="cofactor">
    <cofactor evidence="2">
        <name>[4Fe-4S] cluster</name>
        <dbReference type="ChEBI" id="CHEBI:49883"/>
    </cofactor>
</comment>
<organism evidence="22 23">
    <name type="scientific">Candidatus Brachybacterium merdavium</name>
    <dbReference type="NCBI Taxonomy" id="2838513"/>
    <lineage>
        <taxon>Bacteria</taxon>
        <taxon>Bacillati</taxon>
        <taxon>Actinomycetota</taxon>
        <taxon>Actinomycetes</taxon>
        <taxon>Micrococcales</taxon>
        <taxon>Dermabacteraceae</taxon>
        <taxon>Brachybacterium</taxon>
    </lineage>
</organism>
<evidence type="ECO:0000256" key="3">
    <source>
        <dbReference type="ARBA" id="ARBA00004496"/>
    </source>
</evidence>
<dbReference type="GO" id="GO:0046872">
    <property type="term" value="F:metal ion binding"/>
    <property type="evidence" value="ECO:0007669"/>
    <property type="project" value="UniProtKB-KW"/>
</dbReference>
<evidence type="ECO:0000259" key="21">
    <source>
        <dbReference type="PROSITE" id="PS50109"/>
    </source>
</evidence>
<keyword evidence="6" id="KW-0004">4Fe-4S</keyword>
<keyword evidence="7" id="KW-0963">Cytoplasm</keyword>
<evidence type="ECO:0000256" key="11">
    <source>
        <dbReference type="ARBA" id="ARBA00022741"/>
    </source>
</evidence>
<comment type="function">
    <text evidence="17">Member of the two-component regulatory system NreB/NreC involved in the control of dissimilatory nitrate/nitrite reduction in response to oxygen. NreB functions as a direct oxygen sensor histidine kinase which is autophosphorylated, in the absence of oxygen, probably at the conserved histidine residue, and transfers its phosphate group probably to a conserved aspartate residue of NreC. NreB/NreC activates the expression of the nitrate (narGHJI) and nitrite (nir) reductase operons, as well as the putative nitrate transporter gene narT.</text>
</comment>
<dbReference type="PANTHER" id="PTHR24421:SF10">
    <property type="entry name" value="NITRATE_NITRITE SENSOR PROTEIN NARQ"/>
    <property type="match status" value="1"/>
</dbReference>
<evidence type="ECO:0000256" key="13">
    <source>
        <dbReference type="ARBA" id="ARBA00022840"/>
    </source>
</evidence>
<dbReference type="InterPro" id="IPR004358">
    <property type="entry name" value="Sig_transdc_His_kin-like_C"/>
</dbReference>
<reference evidence="22" key="2">
    <citation type="submission" date="2021-04" db="EMBL/GenBank/DDBJ databases">
        <authorList>
            <person name="Gilroy R."/>
        </authorList>
    </citation>
    <scope>NUCLEOTIDE SEQUENCE</scope>
    <source>
        <strain evidence="22">ChiHjej13B12-24818</strain>
    </source>
</reference>
<comment type="subcellular location">
    <subcellularLocation>
        <location evidence="3">Cytoplasm</location>
    </subcellularLocation>
</comment>
<dbReference type="InterPro" id="IPR050482">
    <property type="entry name" value="Sensor_HK_TwoCompSys"/>
</dbReference>
<dbReference type="SMART" id="SM00387">
    <property type="entry name" value="HATPase_c"/>
    <property type="match status" value="1"/>
</dbReference>
<protein>
    <recommendedName>
        <fullName evidence="5">Oxygen sensor histidine kinase NreB</fullName>
        <ecNumber evidence="4">2.7.13.3</ecNumber>
    </recommendedName>
    <alternativeName>
        <fullName evidence="18">Nitrogen regulation protein B</fullName>
    </alternativeName>
</protein>
<dbReference type="InterPro" id="IPR036890">
    <property type="entry name" value="HATPase_C_sf"/>
</dbReference>
<evidence type="ECO:0000313" key="22">
    <source>
        <dbReference type="EMBL" id="HJB11706.1"/>
    </source>
</evidence>
<dbReference type="InterPro" id="IPR017205">
    <property type="entry name" value="Sig_transdc_His_kinase_ChrS"/>
</dbReference>
<evidence type="ECO:0000256" key="20">
    <source>
        <dbReference type="SAM" id="Phobius"/>
    </source>
</evidence>
<dbReference type="EMBL" id="DWZH01000110">
    <property type="protein sequence ID" value="HJB11706.1"/>
    <property type="molecule type" value="Genomic_DNA"/>
</dbReference>
<dbReference type="InterPro" id="IPR003594">
    <property type="entry name" value="HATPase_dom"/>
</dbReference>
<evidence type="ECO:0000256" key="8">
    <source>
        <dbReference type="ARBA" id="ARBA00022553"/>
    </source>
</evidence>
<keyword evidence="15" id="KW-0902">Two-component regulatory system</keyword>
<evidence type="ECO:0000256" key="5">
    <source>
        <dbReference type="ARBA" id="ARBA00017322"/>
    </source>
</evidence>
<dbReference type="CDD" id="cd16917">
    <property type="entry name" value="HATPase_UhpB-NarQ-NarX-like"/>
    <property type="match status" value="1"/>
</dbReference>
<dbReference type="GO" id="GO:0005737">
    <property type="term" value="C:cytoplasm"/>
    <property type="evidence" value="ECO:0007669"/>
    <property type="project" value="UniProtKB-SubCell"/>
</dbReference>
<feature type="region of interest" description="Disordered" evidence="19">
    <location>
        <begin position="413"/>
        <end position="434"/>
    </location>
</feature>
<keyword evidence="10" id="KW-0479">Metal-binding</keyword>
<evidence type="ECO:0000256" key="18">
    <source>
        <dbReference type="ARBA" id="ARBA00030800"/>
    </source>
</evidence>
<sequence length="434" mass="46018">MARAACSTYSVGVETDRAPELTGPFVDSDGDAAGTATALAATLRGAMHLAFVVLPSVGALRAISVDAVPPAMAVGTAVLIVAIYVAGSRSALRRGAADRSAETDLLLPGRGWVLALTVTWMAATLVSAAFVWIAFPLFFLVLFARGRVTGPLSLAVVASWAVLAPLLVGEQQSLGIGEILGPLVGAVFSLIAHAVYRRLLLETDRKRQLVRQLRAAQTGLADSERRKGIAEERQRLAQDIHDTLAQGLNSIVLMGRTARAAHPEATEEFLRIEDTARANLADARRLVRDLTDRAPQTTLEQALRSVISRAQQLGTPPDLELRIDGTPRELDPQSVETLHRAAQSLVANVQRHAEAQRCVLTLAWWPDRVSLDVVDDGRGFDPSAPTSGREGGDGLRLLRSRMSRAGGTVAIDSAPGEGTTVGISLPTGPQEVAG</sequence>
<evidence type="ECO:0000256" key="9">
    <source>
        <dbReference type="ARBA" id="ARBA00022679"/>
    </source>
</evidence>
<keyword evidence="11" id="KW-0547">Nucleotide-binding</keyword>
<dbReference type="Pfam" id="PF02518">
    <property type="entry name" value="HATPase_c"/>
    <property type="match status" value="1"/>
</dbReference>
<reference evidence="22" key="1">
    <citation type="journal article" date="2021" name="PeerJ">
        <title>Extensive microbial diversity within the chicken gut microbiome revealed by metagenomics and culture.</title>
        <authorList>
            <person name="Gilroy R."/>
            <person name="Ravi A."/>
            <person name="Getino M."/>
            <person name="Pursley I."/>
            <person name="Horton D.L."/>
            <person name="Alikhan N.F."/>
            <person name="Baker D."/>
            <person name="Gharbi K."/>
            <person name="Hall N."/>
            <person name="Watson M."/>
            <person name="Adriaenssens E.M."/>
            <person name="Foster-Nyarko E."/>
            <person name="Jarju S."/>
            <person name="Secka A."/>
            <person name="Antonio M."/>
            <person name="Oren A."/>
            <person name="Chaudhuri R.R."/>
            <person name="La Ragione R."/>
            <person name="Hildebrand F."/>
            <person name="Pallen M.J."/>
        </authorList>
    </citation>
    <scope>NUCLEOTIDE SEQUENCE</scope>
    <source>
        <strain evidence="22">ChiHjej13B12-24818</strain>
    </source>
</reference>
<keyword evidence="20" id="KW-0812">Transmembrane</keyword>
<evidence type="ECO:0000256" key="19">
    <source>
        <dbReference type="SAM" id="MobiDB-lite"/>
    </source>
</evidence>
<evidence type="ECO:0000256" key="17">
    <source>
        <dbReference type="ARBA" id="ARBA00024827"/>
    </source>
</evidence>
<keyword evidence="9" id="KW-0808">Transferase</keyword>
<dbReference type="AlphaFoldDB" id="A0A9D2RQI8"/>
<evidence type="ECO:0000313" key="23">
    <source>
        <dbReference type="Proteomes" id="UP000823823"/>
    </source>
</evidence>
<keyword evidence="16" id="KW-0411">Iron-sulfur</keyword>
<evidence type="ECO:0000256" key="1">
    <source>
        <dbReference type="ARBA" id="ARBA00000085"/>
    </source>
</evidence>
<evidence type="ECO:0000256" key="10">
    <source>
        <dbReference type="ARBA" id="ARBA00022723"/>
    </source>
</evidence>
<dbReference type="PANTHER" id="PTHR24421">
    <property type="entry name" value="NITRATE/NITRITE SENSOR PROTEIN NARX-RELATED"/>
    <property type="match status" value="1"/>
</dbReference>
<feature type="transmembrane region" description="Helical" evidence="20">
    <location>
        <begin position="45"/>
        <end position="64"/>
    </location>
</feature>
<dbReference type="EC" id="2.7.13.3" evidence="4"/>
<feature type="transmembrane region" description="Helical" evidence="20">
    <location>
        <begin position="71"/>
        <end position="92"/>
    </location>
</feature>
<comment type="catalytic activity">
    <reaction evidence="1">
        <text>ATP + protein L-histidine = ADP + protein N-phospho-L-histidine.</text>
        <dbReference type="EC" id="2.7.13.3"/>
    </reaction>
</comment>
<keyword evidence="12 22" id="KW-0418">Kinase</keyword>
<dbReference type="Pfam" id="PF07730">
    <property type="entry name" value="HisKA_3"/>
    <property type="match status" value="1"/>
</dbReference>
<feature type="transmembrane region" description="Helical" evidence="20">
    <location>
        <begin position="174"/>
        <end position="196"/>
    </location>
</feature>
<keyword evidence="20" id="KW-1133">Transmembrane helix</keyword>
<keyword evidence="20" id="KW-0472">Membrane</keyword>
<keyword evidence="14" id="KW-0408">Iron</keyword>
<dbReference type="Gene3D" id="3.30.565.10">
    <property type="entry name" value="Histidine kinase-like ATPase, C-terminal domain"/>
    <property type="match status" value="1"/>
</dbReference>
<dbReference type="SUPFAM" id="SSF55874">
    <property type="entry name" value="ATPase domain of HSP90 chaperone/DNA topoisomerase II/histidine kinase"/>
    <property type="match status" value="1"/>
</dbReference>
<dbReference type="PIRSF" id="PIRSF037434">
    <property type="entry name" value="STHK_ChrS"/>
    <property type="match status" value="1"/>
</dbReference>
<dbReference type="PRINTS" id="PR00344">
    <property type="entry name" value="BCTRLSENSOR"/>
</dbReference>
<dbReference type="InterPro" id="IPR011712">
    <property type="entry name" value="Sig_transdc_His_kin_sub3_dim/P"/>
</dbReference>
<evidence type="ECO:0000256" key="15">
    <source>
        <dbReference type="ARBA" id="ARBA00023012"/>
    </source>
</evidence>
<evidence type="ECO:0000256" key="6">
    <source>
        <dbReference type="ARBA" id="ARBA00022485"/>
    </source>
</evidence>
<dbReference type="GO" id="GO:0046983">
    <property type="term" value="F:protein dimerization activity"/>
    <property type="evidence" value="ECO:0007669"/>
    <property type="project" value="InterPro"/>
</dbReference>
<dbReference type="InterPro" id="IPR005467">
    <property type="entry name" value="His_kinase_dom"/>
</dbReference>
<keyword evidence="8" id="KW-0597">Phosphoprotein</keyword>